<proteinExistence type="predicted"/>
<evidence type="ECO:0000256" key="1">
    <source>
        <dbReference type="SAM" id="MobiDB-lite"/>
    </source>
</evidence>
<feature type="compositionally biased region" description="Low complexity" evidence="1">
    <location>
        <begin position="318"/>
        <end position="340"/>
    </location>
</feature>
<dbReference type="AlphaFoldDB" id="A0A158E128"/>
<dbReference type="CDD" id="cd20686">
    <property type="entry name" value="CdiA-CT_Ec-like"/>
    <property type="match status" value="1"/>
</dbReference>
<dbReference type="Proteomes" id="UP000054624">
    <property type="component" value="Unassembled WGS sequence"/>
</dbReference>
<reference evidence="3" key="1">
    <citation type="submission" date="2016-01" db="EMBL/GenBank/DDBJ databases">
        <authorList>
            <person name="Peeters Charlotte."/>
        </authorList>
    </citation>
    <scope>NUCLEOTIDE SEQUENCE [LARGE SCALE GENOMIC DNA]</scope>
</reference>
<feature type="compositionally biased region" description="Polar residues" evidence="1">
    <location>
        <begin position="36"/>
        <end position="46"/>
    </location>
</feature>
<sequence>MPGALPASNDMRAAPHEADAPDDATPNSRNIDGAQGNVTVESNPTPAANALGASTLHGANGDIDEIVANAARAYSADPGQQFAQQANWDRSLQSGLREQALIGGLQNQFGRMANDSIAESRAQDVALKQALGPEFAASANGALAQQRAQHAAKAAAAARLDAARNAAGLDFGRGANDWSDDAAPIDFGNRSASWSDGDASPSMLDRAKSVAKWADQPIGWLDDVRKTAQRGNEQIGDALNALGLHGLADAHGAWGDLTGSSMPTRPWELALSAAPYAGKAGPLLREGATAFGPQIERMFERAVPSLRVNMVPDGPSFGPASPEGSSPKSASPEGSSSTPAYPDGLAYRTDLARHLIGPDGFKQSGALHGTHNLENAKAALDRKNATYNLNPTGTNGISELGYQYTKPNGSVVKESKTVYDPSVFSDQAMLDLSQRVGQRAYEAYLKDPSKTRADLSEGGMNLRAYINIDRKTGLPYVGNVHPLGD</sequence>
<gene>
    <name evidence="2" type="ORF">AWB76_07849</name>
</gene>
<dbReference type="EMBL" id="FCOI02000092">
    <property type="protein sequence ID" value="SAL00380.1"/>
    <property type="molecule type" value="Genomic_DNA"/>
</dbReference>
<dbReference type="STRING" id="1777137.AWB76_07849"/>
<evidence type="ECO:0008006" key="4">
    <source>
        <dbReference type="Google" id="ProtNLM"/>
    </source>
</evidence>
<keyword evidence="3" id="KW-1185">Reference proteome</keyword>
<feature type="region of interest" description="Disordered" evidence="1">
    <location>
        <begin position="310"/>
        <end position="344"/>
    </location>
</feature>
<accession>A0A158E128</accession>
<protein>
    <recommendedName>
        <fullName evidence="4">Bacterial EndoU nuclease domain-containing protein</fullName>
    </recommendedName>
</protein>
<evidence type="ECO:0000313" key="2">
    <source>
        <dbReference type="EMBL" id="SAL00380.1"/>
    </source>
</evidence>
<evidence type="ECO:0000313" key="3">
    <source>
        <dbReference type="Proteomes" id="UP000054624"/>
    </source>
</evidence>
<feature type="region of interest" description="Disordered" evidence="1">
    <location>
        <begin position="1"/>
        <end position="46"/>
    </location>
</feature>
<name>A0A158E128_9BURK</name>
<organism evidence="2 3">
    <name type="scientific">Caballeronia temeraria</name>
    <dbReference type="NCBI Taxonomy" id="1777137"/>
    <lineage>
        <taxon>Bacteria</taxon>
        <taxon>Pseudomonadati</taxon>
        <taxon>Pseudomonadota</taxon>
        <taxon>Betaproteobacteria</taxon>
        <taxon>Burkholderiales</taxon>
        <taxon>Burkholderiaceae</taxon>
        <taxon>Caballeronia</taxon>
    </lineage>
</organism>